<sequence>MASINDVSRLAKVSKATVSRVLSGSRGVKEESRDAVLRAVEKLNYKPNVIAQSLSYQKTHCIGVICATEHVQQATGYLQALEKALSQESKHLLLRFANSAPAVAVAMEELGSGRCDAVMVVGARFALPDEAKQAVLIDCLDGGEGPQLAIDYQFASLTACHYLFSQQRRKIVLFNFSHGEAAGQVLAGYCDALESVALPYNRQLICGQEESVSVALQTLINRHTAFDALLVTDYIKSREAIALLRRYQRQVPQDVMVFSLDGAVPVVGAPEMPQMAWPLDMLAQRALQLISGEQACFPPLRGSLIAP</sequence>
<keyword evidence="2" id="KW-0238">DNA-binding</keyword>
<feature type="domain" description="HTH lacI-type" evidence="4">
    <location>
        <begin position="2"/>
        <end position="56"/>
    </location>
</feature>
<dbReference type="PANTHER" id="PTHR30146">
    <property type="entry name" value="LACI-RELATED TRANSCRIPTIONAL REPRESSOR"/>
    <property type="match status" value="1"/>
</dbReference>
<dbReference type="InterPro" id="IPR028082">
    <property type="entry name" value="Peripla_BP_I"/>
</dbReference>
<dbReference type="GO" id="GO:0000976">
    <property type="term" value="F:transcription cis-regulatory region binding"/>
    <property type="evidence" value="ECO:0007669"/>
    <property type="project" value="TreeGrafter"/>
</dbReference>
<evidence type="ECO:0000256" key="1">
    <source>
        <dbReference type="ARBA" id="ARBA00023015"/>
    </source>
</evidence>
<proteinExistence type="predicted"/>
<dbReference type="RefSeq" id="WP_085071687.1">
    <property type="nucleotide sequence ID" value="NZ_CP019706.1"/>
</dbReference>
<dbReference type="InterPro" id="IPR000843">
    <property type="entry name" value="HTH_LacI"/>
</dbReference>
<dbReference type="KEGG" id="palh:B1H58_17340"/>
<reference evidence="5 6" key="1">
    <citation type="submission" date="2017-02" db="EMBL/GenBank/DDBJ databases">
        <title>Complete genome sequence of the drought resistance-promoting endophyte Pantoea alhagi LTYR-11Z.</title>
        <authorList>
            <person name="Zhang L."/>
        </authorList>
    </citation>
    <scope>NUCLEOTIDE SEQUENCE [LARGE SCALE GENOMIC DNA]</scope>
    <source>
        <strain evidence="5 6">LTYR-11Z</strain>
    </source>
</reference>
<dbReference type="CDD" id="cd01392">
    <property type="entry name" value="HTH_LacI"/>
    <property type="match status" value="1"/>
</dbReference>
<dbReference type="PROSITE" id="PS50932">
    <property type="entry name" value="HTH_LACI_2"/>
    <property type="match status" value="1"/>
</dbReference>
<dbReference type="SUPFAM" id="SSF53822">
    <property type="entry name" value="Periplasmic binding protein-like I"/>
    <property type="match status" value="1"/>
</dbReference>
<dbReference type="InterPro" id="IPR010982">
    <property type="entry name" value="Lambda_DNA-bd_dom_sf"/>
</dbReference>
<dbReference type="PANTHER" id="PTHR30146:SF67">
    <property type="entry name" value="HTH-TYPE TRANSCRIPTIONAL REGULATOR ASCG"/>
    <property type="match status" value="1"/>
</dbReference>
<keyword evidence="6" id="KW-1185">Reference proteome</keyword>
<dbReference type="EMBL" id="CP019706">
    <property type="protein sequence ID" value="ARJ43633.1"/>
    <property type="molecule type" value="Genomic_DNA"/>
</dbReference>
<dbReference type="Proteomes" id="UP000192900">
    <property type="component" value="Chromosome"/>
</dbReference>
<dbReference type="GO" id="GO:0003700">
    <property type="term" value="F:DNA-binding transcription factor activity"/>
    <property type="evidence" value="ECO:0007669"/>
    <property type="project" value="TreeGrafter"/>
</dbReference>
<dbReference type="Pfam" id="PF00356">
    <property type="entry name" value="LacI"/>
    <property type="match status" value="1"/>
</dbReference>
<evidence type="ECO:0000256" key="3">
    <source>
        <dbReference type="ARBA" id="ARBA00023163"/>
    </source>
</evidence>
<name>A0A1W6B9D6_9GAMM</name>
<protein>
    <submittedName>
        <fullName evidence="5">LacI family transcriptional regulator</fullName>
    </submittedName>
</protein>
<evidence type="ECO:0000256" key="2">
    <source>
        <dbReference type="ARBA" id="ARBA00023125"/>
    </source>
</evidence>
<keyword evidence="1" id="KW-0805">Transcription regulation</keyword>
<dbReference type="InterPro" id="IPR046335">
    <property type="entry name" value="LacI/GalR-like_sensor"/>
</dbReference>
<evidence type="ECO:0000259" key="4">
    <source>
        <dbReference type="PROSITE" id="PS50932"/>
    </source>
</evidence>
<dbReference type="Pfam" id="PF13377">
    <property type="entry name" value="Peripla_BP_3"/>
    <property type="match status" value="1"/>
</dbReference>
<dbReference type="OrthoDB" id="6479955at2"/>
<dbReference type="SMART" id="SM00354">
    <property type="entry name" value="HTH_LACI"/>
    <property type="match status" value="1"/>
</dbReference>
<evidence type="ECO:0000313" key="6">
    <source>
        <dbReference type="Proteomes" id="UP000192900"/>
    </source>
</evidence>
<keyword evidence="3" id="KW-0804">Transcription</keyword>
<organism evidence="5 6">
    <name type="scientific">Pantoea alhagi</name>
    <dbReference type="NCBI Taxonomy" id="1891675"/>
    <lineage>
        <taxon>Bacteria</taxon>
        <taxon>Pseudomonadati</taxon>
        <taxon>Pseudomonadota</taxon>
        <taxon>Gammaproteobacteria</taxon>
        <taxon>Enterobacterales</taxon>
        <taxon>Erwiniaceae</taxon>
        <taxon>Pantoea</taxon>
    </lineage>
</organism>
<accession>A0A1W6B9D6</accession>
<gene>
    <name evidence="5" type="ORF">B1H58_17340</name>
</gene>
<dbReference type="Gene3D" id="1.10.260.40">
    <property type="entry name" value="lambda repressor-like DNA-binding domains"/>
    <property type="match status" value="1"/>
</dbReference>
<dbReference type="Gene3D" id="3.40.50.2300">
    <property type="match status" value="2"/>
</dbReference>
<dbReference type="AlphaFoldDB" id="A0A1W6B9D6"/>
<dbReference type="STRING" id="1891675.B1H58_17340"/>
<dbReference type="SUPFAM" id="SSF47413">
    <property type="entry name" value="lambda repressor-like DNA-binding domains"/>
    <property type="match status" value="1"/>
</dbReference>
<evidence type="ECO:0000313" key="5">
    <source>
        <dbReference type="EMBL" id="ARJ43633.1"/>
    </source>
</evidence>